<dbReference type="EMBL" id="PHHF01000006">
    <property type="protein sequence ID" value="PTD27446.1"/>
    <property type="molecule type" value="Genomic_DNA"/>
</dbReference>
<evidence type="ECO:0000313" key="1">
    <source>
        <dbReference type="EMBL" id="PTD27446.1"/>
    </source>
</evidence>
<reference evidence="1 2" key="1">
    <citation type="submission" date="2017-11" db="EMBL/GenBank/DDBJ databases">
        <title>Sphingomonas oleivorans sp. nov., isolated from oil-contaminated soil.</title>
        <authorList>
            <person name="Wang L."/>
            <person name="Chen L."/>
        </authorList>
    </citation>
    <scope>NUCLEOTIDE SEQUENCE [LARGE SCALE GENOMIC DNA]</scope>
    <source>
        <strain evidence="1 2">K101</strain>
    </source>
</reference>
<gene>
    <name evidence="1" type="ORF">CV103_01535</name>
</gene>
<proteinExistence type="predicted"/>
<accession>A0A2T4I7T5</accession>
<comment type="caution">
    <text evidence="1">The sequence shown here is derived from an EMBL/GenBank/DDBJ whole genome shotgun (WGS) entry which is preliminary data.</text>
</comment>
<dbReference type="Proteomes" id="UP000241206">
    <property type="component" value="Unassembled WGS sequence"/>
</dbReference>
<name>A0A2T4I7T5_9SPHN</name>
<evidence type="ECO:0000313" key="2">
    <source>
        <dbReference type="Proteomes" id="UP000241206"/>
    </source>
</evidence>
<dbReference type="AlphaFoldDB" id="A0A2T4I7T5"/>
<organism evidence="1 2">
    <name type="scientific">Edaphosphingomonas fennica</name>
    <dbReference type="NCBI Taxonomy" id="114404"/>
    <lineage>
        <taxon>Bacteria</taxon>
        <taxon>Pseudomonadati</taxon>
        <taxon>Pseudomonadota</taxon>
        <taxon>Alphaproteobacteria</taxon>
        <taxon>Sphingomonadales</taxon>
        <taxon>Rhizorhabdaceae</taxon>
        <taxon>Edaphosphingomonas</taxon>
    </lineage>
</organism>
<protein>
    <submittedName>
        <fullName evidence="1">Uncharacterized protein</fullName>
    </submittedName>
</protein>
<sequence>MPPTHAVPAGASLVVAAIRSWHEARRRALPVQQYLYRTLAPHDCGMLAPVLDSLIRFFETTIRRPLAVGSADALTSDEQALVDILQCADDRKPSAPTEGLPFLWAVWSARIMIRKVLADAFRIRGGAEVVFV</sequence>
<keyword evidence="2" id="KW-1185">Reference proteome</keyword>